<protein>
    <submittedName>
        <fullName evidence="1">Uncharacterized protein</fullName>
    </submittedName>
</protein>
<reference evidence="1 2" key="1">
    <citation type="submission" date="2022-12" db="EMBL/GenBank/DDBJ databases">
        <title>Draft genome sequence of Paenibacillus sp. dW9.</title>
        <authorList>
            <person name="Choi E.-W."/>
            <person name="Kim D.-U."/>
        </authorList>
    </citation>
    <scope>NUCLEOTIDE SEQUENCE [LARGE SCALE GENOMIC DNA]</scope>
    <source>
        <strain evidence="2">dW9</strain>
    </source>
</reference>
<name>A0ABT4QAX2_9BACL</name>
<comment type="caution">
    <text evidence="1">The sequence shown here is derived from an EMBL/GenBank/DDBJ whole genome shotgun (WGS) entry which is preliminary data.</text>
</comment>
<gene>
    <name evidence="1" type="ORF">O9H85_16730</name>
</gene>
<organism evidence="1 2">
    <name type="scientific">Paenibacillus gyeongsangnamensis</name>
    <dbReference type="NCBI Taxonomy" id="3388067"/>
    <lineage>
        <taxon>Bacteria</taxon>
        <taxon>Bacillati</taxon>
        <taxon>Bacillota</taxon>
        <taxon>Bacilli</taxon>
        <taxon>Bacillales</taxon>
        <taxon>Paenibacillaceae</taxon>
        <taxon>Paenibacillus</taxon>
    </lineage>
</organism>
<dbReference type="Proteomes" id="UP001527882">
    <property type="component" value="Unassembled WGS sequence"/>
</dbReference>
<proteinExistence type="predicted"/>
<evidence type="ECO:0000313" key="1">
    <source>
        <dbReference type="EMBL" id="MCZ8514038.1"/>
    </source>
</evidence>
<dbReference type="EMBL" id="JAQAGZ010000010">
    <property type="protein sequence ID" value="MCZ8514038.1"/>
    <property type="molecule type" value="Genomic_DNA"/>
</dbReference>
<dbReference type="RefSeq" id="WP_269882555.1">
    <property type="nucleotide sequence ID" value="NZ_JAQAGZ010000010.1"/>
</dbReference>
<keyword evidence="2" id="KW-1185">Reference proteome</keyword>
<evidence type="ECO:0000313" key="2">
    <source>
        <dbReference type="Proteomes" id="UP001527882"/>
    </source>
</evidence>
<sequence>MDASSKIGILKALEVECYSICYYVLQQETLATQASKETMQELWSSESFYLQDADHRLKALKQLALRRSMGIYRTHLAERIQVLVAN</sequence>
<accession>A0ABT4QAX2</accession>